<gene>
    <name evidence="2" type="ORF">AVDCRST_MAG68-5685</name>
</gene>
<feature type="region of interest" description="Disordered" evidence="1">
    <location>
        <begin position="1"/>
        <end position="38"/>
    </location>
</feature>
<sequence>MRGPEAMLPGREPFPATTNPRRKRYDIPHTHMPQCPKI</sequence>
<evidence type="ECO:0000256" key="1">
    <source>
        <dbReference type="SAM" id="MobiDB-lite"/>
    </source>
</evidence>
<accession>A0A6J4MVM2</accession>
<proteinExistence type="predicted"/>
<reference evidence="2" key="1">
    <citation type="submission" date="2020-02" db="EMBL/GenBank/DDBJ databases">
        <authorList>
            <person name="Meier V. D."/>
        </authorList>
    </citation>
    <scope>NUCLEOTIDE SEQUENCE</scope>
    <source>
        <strain evidence="2">AVDCRST_MAG68</strain>
    </source>
</reference>
<organism evidence="2">
    <name type="scientific">uncultured Gemmatimonadota bacterium</name>
    <dbReference type="NCBI Taxonomy" id="203437"/>
    <lineage>
        <taxon>Bacteria</taxon>
        <taxon>Pseudomonadati</taxon>
        <taxon>Gemmatimonadota</taxon>
        <taxon>environmental samples</taxon>
    </lineage>
</organism>
<evidence type="ECO:0000313" key="2">
    <source>
        <dbReference type="EMBL" id="CAA9370321.1"/>
    </source>
</evidence>
<dbReference type="AlphaFoldDB" id="A0A6J4MVM2"/>
<dbReference type="EMBL" id="CADCTW010000243">
    <property type="protein sequence ID" value="CAA9370321.1"/>
    <property type="molecule type" value="Genomic_DNA"/>
</dbReference>
<name>A0A6J4MVM2_9BACT</name>
<protein>
    <submittedName>
        <fullName evidence="2">Uncharacterized protein</fullName>
    </submittedName>
</protein>